<reference evidence="1 2" key="1">
    <citation type="journal article" date="2019" name="Sci. Rep.">
        <title>Orb-weaving spider Araneus ventricosus genome elucidates the spidroin gene catalogue.</title>
        <authorList>
            <person name="Kono N."/>
            <person name="Nakamura H."/>
            <person name="Ohtoshi R."/>
            <person name="Moran D.A.P."/>
            <person name="Shinohara A."/>
            <person name="Yoshida Y."/>
            <person name="Fujiwara M."/>
            <person name="Mori M."/>
            <person name="Tomita M."/>
            <person name="Arakawa K."/>
        </authorList>
    </citation>
    <scope>NUCLEOTIDE SEQUENCE [LARGE SCALE GENOMIC DNA]</scope>
</reference>
<sequence>MSTTETLEHLPYNRECGITWTSRHVISSLRTVEFRTEADVQEAVVKRLRDLNPDFFYAGFDKLVHQWPKCFNNHGDYVEK</sequence>
<organism evidence="1 2">
    <name type="scientific">Araneus ventricosus</name>
    <name type="common">Orbweaver spider</name>
    <name type="synonym">Epeira ventricosa</name>
    <dbReference type="NCBI Taxonomy" id="182803"/>
    <lineage>
        <taxon>Eukaryota</taxon>
        <taxon>Metazoa</taxon>
        <taxon>Ecdysozoa</taxon>
        <taxon>Arthropoda</taxon>
        <taxon>Chelicerata</taxon>
        <taxon>Arachnida</taxon>
        <taxon>Araneae</taxon>
        <taxon>Araneomorphae</taxon>
        <taxon>Entelegynae</taxon>
        <taxon>Araneoidea</taxon>
        <taxon>Araneidae</taxon>
        <taxon>Araneus</taxon>
    </lineage>
</organism>
<proteinExistence type="predicted"/>
<gene>
    <name evidence="1" type="ORF">AVEN_179630_1</name>
</gene>
<dbReference type="GO" id="GO:0003676">
    <property type="term" value="F:nucleic acid binding"/>
    <property type="evidence" value="ECO:0007669"/>
    <property type="project" value="InterPro"/>
</dbReference>
<evidence type="ECO:0000313" key="2">
    <source>
        <dbReference type="Proteomes" id="UP000499080"/>
    </source>
</evidence>
<evidence type="ECO:0008006" key="3">
    <source>
        <dbReference type="Google" id="ProtNLM"/>
    </source>
</evidence>
<dbReference type="Proteomes" id="UP000499080">
    <property type="component" value="Unassembled WGS sequence"/>
</dbReference>
<accession>A0A4Y2BC21</accession>
<evidence type="ECO:0000313" key="1">
    <source>
        <dbReference type="EMBL" id="GBL89861.1"/>
    </source>
</evidence>
<dbReference type="AlphaFoldDB" id="A0A4Y2BC21"/>
<dbReference type="InterPro" id="IPR036397">
    <property type="entry name" value="RNaseH_sf"/>
</dbReference>
<dbReference type="EMBL" id="BGPR01000067">
    <property type="protein sequence ID" value="GBL89861.1"/>
    <property type="molecule type" value="Genomic_DNA"/>
</dbReference>
<dbReference type="Gene3D" id="3.30.420.10">
    <property type="entry name" value="Ribonuclease H-like superfamily/Ribonuclease H"/>
    <property type="match status" value="1"/>
</dbReference>
<dbReference type="OrthoDB" id="6432034at2759"/>
<name>A0A4Y2BC21_ARAVE</name>
<keyword evidence="2" id="KW-1185">Reference proteome</keyword>
<comment type="caution">
    <text evidence="1">The sequence shown here is derived from an EMBL/GenBank/DDBJ whole genome shotgun (WGS) entry which is preliminary data.</text>
</comment>
<protein>
    <recommendedName>
        <fullName evidence="3">DUF4817 domain-containing protein</fullName>
    </recommendedName>
</protein>